<dbReference type="InterPro" id="IPR014349">
    <property type="entry name" value="Rieske_Fe-S_prot"/>
</dbReference>
<evidence type="ECO:0000259" key="6">
    <source>
        <dbReference type="PROSITE" id="PS51296"/>
    </source>
</evidence>
<dbReference type="KEGG" id="omr:OXIME_000376"/>
<dbReference type="GO" id="GO:0051537">
    <property type="term" value="F:2 iron, 2 sulfur cluster binding"/>
    <property type="evidence" value="ECO:0007669"/>
    <property type="project" value="UniProtKB-KW"/>
</dbReference>
<keyword evidence="4" id="KW-0411">Iron-sulfur</keyword>
<feature type="domain" description="Rieske" evidence="6">
    <location>
        <begin position="104"/>
        <end position="191"/>
    </location>
</feature>
<sequence length="230" mass="23941">MMIVLSAGAAAAGALKGVVQNIIAPVSGLTSFPTLTIVNSSGLPLNTTDLKVNNPVITIFYYPLQDDPNFLLRLGDSSNMDIKINSTEVVIPANGNTFTSPDGVGPHGSVVAFSAICQHLGCVPPIIHYYPPSAKNEISDLPSNASSPAYIHCGCHGSTYDPYRGAAVTTGPTARPLPNVILDYDPTLDNYKVKSMVGPTIYGKPNDLEGGTPFPTGTTTTPIVLLGSGV</sequence>
<evidence type="ECO:0000256" key="2">
    <source>
        <dbReference type="ARBA" id="ARBA00022723"/>
    </source>
</evidence>
<dbReference type="PROSITE" id="PS51296">
    <property type="entry name" value="RIESKE"/>
    <property type="match status" value="1"/>
</dbReference>
<evidence type="ECO:0000313" key="7">
    <source>
        <dbReference type="EMBL" id="WYX99831.1"/>
    </source>
</evidence>
<dbReference type="PANTHER" id="PTHR10134">
    <property type="entry name" value="CYTOCHROME B-C1 COMPLEX SUBUNIT RIESKE, MITOCHONDRIAL"/>
    <property type="match status" value="1"/>
</dbReference>
<proteinExistence type="predicted"/>
<dbReference type="EMBL" id="CP133772">
    <property type="protein sequence ID" value="WYX99831.1"/>
    <property type="molecule type" value="Genomic_DNA"/>
</dbReference>
<dbReference type="Proteomes" id="UP001451606">
    <property type="component" value="Chromosome"/>
</dbReference>
<name>A0AAX4NEA3_9ARCH</name>
<evidence type="ECO:0000256" key="5">
    <source>
        <dbReference type="ARBA" id="ARBA00023157"/>
    </source>
</evidence>
<keyword evidence="1" id="KW-0001">2Fe-2S</keyword>
<gene>
    <name evidence="7" type="ORF">OXIME_000376</name>
</gene>
<dbReference type="InterPro" id="IPR036922">
    <property type="entry name" value="Rieske_2Fe-2S_sf"/>
</dbReference>
<evidence type="ECO:0000256" key="3">
    <source>
        <dbReference type="ARBA" id="ARBA00023004"/>
    </source>
</evidence>
<dbReference type="InterPro" id="IPR017941">
    <property type="entry name" value="Rieske_2Fe-2S"/>
</dbReference>
<dbReference type="SUPFAM" id="SSF50022">
    <property type="entry name" value="ISP domain"/>
    <property type="match status" value="1"/>
</dbReference>
<reference evidence="7 8" key="1">
    <citation type="submission" date="2023-09" db="EMBL/GenBank/DDBJ databases">
        <authorList>
            <person name="Golyshina O.V."/>
            <person name="Lunev E.A."/>
            <person name="Bargiela R."/>
            <person name="Gaines M.C."/>
            <person name="Daum B."/>
            <person name="Bale N.J."/>
            <person name="Koenen M."/>
            <person name="Sinninghe Damst J.S."/>
            <person name="Yakimov M."/>
            <person name="Golyshin P.N."/>
        </authorList>
    </citation>
    <scope>NUCLEOTIDE SEQUENCE [LARGE SCALE GENOMIC DNA]</scope>
    <source>
        <strain evidence="7 8">M1</strain>
    </source>
</reference>
<evidence type="ECO:0000256" key="1">
    <source>
        <dbReference type="ARBA" id="ARBA00022714"/>
    </source>
</evidence>
<organism evidence="7 8">
    <name type="scientific">Oxyplasma meridianum</name>
    <dbReference type="NCBI Taxonomy" id="3073602"/>
    <lineage>
        <taxon>Archaea</taxon>
        <taxon>Methanobacteriati</taxon>
        <taxon>Thermoplasmatota</taxon>
        <taxon>Thermoplasmata</taxon>
        <taxon>Thermoplasmatales</taxon>
        <taxon>Thermoplasmataceae</taxon>
        <taxon>Oxyplasma</taxon>
    </lineage>
</organism>
<keyword evidence="3" id="KW-0408">Iron</keyword>
<keyword evidence="5" id="KW-1015">Disulfide bond</keyword>
<protein>
    <submittedName>
        <fullName evidence="7">Rieske 2Fe-2S domain-containing protein</fullName>
    </submittedName>
</protein>
<keyword evidence="2" id="KW-0479">Metal-binding</keyword>
<dbReference type="Pfam" id="PF00355">
    <property type="entry name" value="Rieske"/>
    <property type="match status" value="1"/>
</dbReference>
<dbReference type="AlphaFoldDB" id="A0AAX4NEA3"/>
<dbReference type="Gene3D" id="2.102.10.10">
    <property type="entry name" value="Rieske [2Fe-2S] iron-sulphur domain"/>
    <property type="match status" value="1"/>
</dbReference>
<evidence type="ECO:0000313" key="8">
    <source>
        <dbReference type="Proteomes" id="UP001451606"/>
    </source>
</evidence>
<keyword evidence="8" id="KW-1185">Reference proteome</keyword>
<dbReference type="GeneID" id="95967101"/>
<dbReference type="GO" id="GO:0046872">
    <property type="term" value="F:metal ion binding"/>
    <property type="evidence" value="ECO:0007669"/>
    <property type="project" value="UniProtKB-KW"/>
</dbReference>
<accession>A0AAX4NEA3</accession>
<dbReference type="RefSeq" id="WP_393971792.1">
    <property type="nucleotide sequence ID" value="NZ_CP133772.1"/>
</dbReference>
<evidence type="ECO:0000256" key="4">
    <source>
        <dbReference type="ARBA" id="ARBA00023014"/>
    </source>
</evidence>